<dbReference type="Proteomes" id="UP001205843">
    <property type="component" value="Unassembled WGS sequence"/>
</dbReference>
<evidence type="ECO:0000313" key="8">
    <source>
        <dbReference type="EMBL" id="MCP1675838.1"/>
    </source>
</evidence>
<dbReference type="EC" id="2.5.1.1" evidence="8"/>
<dbReference type="EC" id="2.5.1.29" evidence="8"/>
<dbReference type="Pfam" id="PF00348">
    <property type="entry name" value="polyprenyl_synt"/>
    <property type="match status" value="1"/>
</dbReference>
<dbReference type="EC" id="2.5.1.10" evidence="8"/>
<dbReference type="GO" id="GO:0046872">
    <property type="term" value="F:metal ion binding"/>
    <property type="evidence" value="ECO:0007669"/>
    <property type="project" value="UniProtKB-KW"/>
</dbReference>
<dbReference type="InterPro" id="IPR000092">
    <property type="entry name" value="Polyprenyl_synt"/>
</dbReference>
<proteinExistence type="inferred from homology"/>
<dbReference type="GO" id="GO:0008654">
    <property type="term" value="P:phospholipid biosynthetic process"/>
    <property type="evidence" value="ECO:0007669"/>
    <property type="project" value="UniProtKB-ARBA"/>
</dbReference>
<accession>A0AAE3G7K0</accession>
<dbReference type="SFLD" id="SFLDS00005">
    <property type="entry name" value="Isoprenoid_Synthase_Type_I"/>
    <property type="match status" value="1"/>
</dbReference>
<dbReference type="SUPFAM" id="SSF48576">
    <property type="entry name" value="Terpenoid synthases"/>
    <property type="match status" value="1"/>
</dbReference>
<keyword evidence="9" id="KW-1185">Reference proteome</keyword>
<dbReference type="PANTHER" id="PTHR43281">
    <property type="entry name" value="FARNESYL DIPHOSPHATE SYNTHASE"/>
    <property type="match status" value="1"/>
</dbReference>
<evidence type="ECO:0000256" key="2">
    <source>
        <dbReference type="ARBA" id="ARBA00006706"/>
    </source>
</evidence>
<comment type="similarity">
    <text evidence="2 7">Belongs to the FPP/GGPP synthase family.</text>
</comment>
<dbReference type="FunFam" id="1.10.600.10:FF:000001">
    <property type="entry name" value="Geranylgeranyl diphosphate synthase"/>
    <property type="match status" value="1"/>
</dbReference>
<evidence type="ECO:0000256" key="6">
    <source>
        <dbReference type="ARBA" id="ARBA00023229"/>
    </source>
</evidence>
<gene>
    <name evidence="8" type="ORF">J2T57_002993</name>
</gene>
<dbReference type="InterPro" id="IPR008949">
    <property type="entry name" value="Isoprenoid_synthase_dom_sf"/>
</dbReference>
<evidence type="ECO:0000256" key="5">
    <source>
        <dbReference type="ARBA" id="ARBA00022842"/>
    </source>
</evidence>
<dbReference type="GO" id="GO:0004311">
    <property type="term" value="F:geranylgeranyl diphosphate synthase activity"/>
    <property type="evidence" value="ECO:0007669"/>
    <property type="project" value="UniProtKB-EC"/>
</dbReference>
<dbReference type="GO" id="GO:0004161">
    <property type="term" value="F:dimethylallyltranstransferase activity"/>
    <property type="evidence" value="ECO:0007669"/>
    <property type="project" value="UniProtKB-EC"/>
</dbReference>
<keyword evidence="4" id="KW-0479">Metal-binding</keyword>
<keyword evidence="5" id="KW-0460">Magnesium</keyword>
<comment type="caution">
    <text evidence="8">The sequence shown here is derived from an EMBL/GenBank/DDBJ whole genome shotgun (WGS) entry which is preliminary data.</text>
</comment>
<dbReference type="EMBL" id="JALJXV010000007">
    <property type="protein sequence ID" value="MCP1675838.1"/>
    <property type="molecule type" value="Genomic_DNA"/>
</dbReference>
<dbReference type="RefSeq" id="WP_253479763.1">
    <property type="nucleotide sequence ID" value="NZ_JALJXV010000007.1"/>
</dbReference>
<dbReference type="PANTHER" id="PTHR43281:SF1">
    <property type="entry name" value="FARNESYL DIPHOSPHATE SYNTHASE"/>
    <property type="match status" value="1"/>
</dbReference>
<name>A0AAE3G7K0_9GAMM</name>
<organism evidence="8 9">
    <name type="scientific">Natronocella acetinitrilica</name>
    <dbReference type="NCBI Taxonomy" id="414046"/>
    <lineage>
        <taxon>Bacteria</taxon>
        <taxon>Pseudomonadati</taxon>
        <taxon>Pseudomonadota</taxon>
        <taxon>Gammaproteobacteria</taxon>
        <taxon>Chromatiales</taxon>
        <taxon>Ectothiorhodospiraceae</taxon>
        <taxon>Natronocella</taxon>
    </lineage>
</organism>
<evidence type="ECO:0000256" key="3">
    <source>
        <dbReference type="ARBA" id="ARBA00022679"/>
    </source>
</evidence>
<dbReference type="PROSITE" id="PS00444">
    <property type="entry name" value="POLYPRENYL_SYNTHASE_2"/>
    <property type="match status" value="1"/>
</dbReference>
<dbReference type="GO" id="GO:0004337">
    <property type="term" value="F:(2E,6E)-farnesyl diphosphate synthase activity"/>
    <property type="evidence" value="ECO:0007669"/>
    <property type="project" value="UniProtKB-EC"/>
</dbReference>
<reference evidence="8" key="1">
    <citation type="submission" date="2022-03" db="EMBL/GenBank/DDBJ databases">
        <title>Genomic Encyclopedia of Type Strains, Phase III (KMG-III): the genomes of soil and plant-associated and newly described type strains.</title>
        <authorList>
            <person name="Whitman W."/>
        </authorList>
    </citation>
    <scope>NUCLEOTIDE SEQUENCE</scope>
    <source>
        <strain evidence="8">ANL 6-2</strain>
    </source>
</reference>
<dbReference type="AlphaFoldDB" id="A0AAE3G7K0"/>
<dbReference type="GO" id="GO:0016114">
    <property type="term" value="P:terpenoid biosynthetic process"/>
    <property type="evidence" value="ECO:0007669"/>
    <property type="project" value="UniProtKB-ARBA"/>
</dbReference>
<dbReference type="PROSITE" id="PS00723">
    <property type="entry name" value="POLYPRENYL_SYNTHASE_1"/>
    <property type="match status" value="1"/>
</dbReference>
<evidence type="ECO:0000256" key="4">
    <source>
        <dbReference type="ARBA" id="ARBA00022723"/>
    </source>
</evidence>
<dbReference type="CDD" id="cd00685">
    <property type="entry name" value="Trans_IPPS_HT"/>
    <property type="match status" value="1"/>
</dbReference>
<dbReference type="InterPro" id="IPR033749">
    <property type="entry name" value="Polyprenyl_synt_CS"/>
</dbReference>
<keyword evidence="3 7" id="KW-0808">Transferase</keyword>
<comment type="cofactor">
    <cofactor evidence="1">
        <name>Mg(2+)</name>
        <dbReference type="ChEBI" id="CHEBI:18420"/>
    </cofactor>
</comment>
<evidence type="ECO:0000256" key="1">
    <source>
        <dbReference type="ARBA" id="ARBA00001946"/>
    </source>
</evidence>
<keyword evidence="6" id="KW-0414">Isoprene biosynthesis</keyword>
<evidence type="ECO:0000256" key="7">
    <source>
        <dbReference type="RuleBase" id="RU004466"/>
    </source>
</evidence>
<evidence type="ECO:0000313" key="9">
    <source>
        <dbReference type="Proteomes" id="UP001205843"/>
    </source>
</evidence>
<sequence>MEPNLRIEQALTRAIDLATAPPGPPRLSSAIRHAVFAGGARVRPKLCLSVALACGDDRPALSDAMATALELLHCASLVHDDLPCFDNADLRRGLPSVHKAYGEQLAVLAGDALIVTAFQVLGIVATSAPTRSGRMLATLATAGGARTGIAAGQAWECEEQVSLPDYHRAKTGALFAAATVGGASAAGADAEPWRALGEKLGEAYQVGDDLRDAICTEQAIGKPVGQDPLNGRPSAVAELGIEGSRRRLDRLVQDALRSIPPCPGRDLLRAGILQEMHRVLPCKLSMVAA</sequence>
<dbReference type="Gene3D" id="1.10.600.10">
    <property type="entry name" value="Farnesyl Diphosphate Synthase"/>
    <property type="match status" value="1"/>
</dbReference>
<protein>
    <submittedName>
        <fullName evidence="8">Geranylgeranyl diphosphate synthase type II</fullName>
        <ecNumber evidence="8">2.5.1.1</ecNumber>
        <ecNumber evidence="8">2.5.1.10</ecNumber>
        <ecNumber evidence="8">2.5.1.29</ecNumber>
    </submittedName>
</protein>